<proteinExistence type="predicted"/>
<feature type="domain" description="DUF5683" evidence="2">
    <location>
        <begin position="75"/>
        <end position="220"/>
    </location>
</feature>
<feature type="chain" id="PRO_5021872850" description="DUF5683 domain-containing protein" evidence="1">
    <location>
        <begin position="22"/>
        <end position="220"/>
    </location>
</feature>
<keyword evidence="1" id="KW-0732">Signal</keyword>
<dbReference type="AlphaFoldDB" id="A0A516GVJ8"/>
<dbReference type="OrthoDB" id="9813910at2"/>
<sequence>MQSKFFITTLLSFLFCLNSLAQDDGKSKSVTPNKSTDTLVVDNAKIIVTEEANAVTTNDTLANNISKKESRLTDPLAPARAAFYSAILPGLGQAYNRKYWKIPIVYAAIGTGVYFYIDNNNAYNRYRDAYKRRLAGFTDDEFYGRISDDGLINAQEQLRENKELSLLVTIGLYVLNIVDANVDAHLLQFNIDDNLSLAPHFNYNEVERSTNLGFSFNFKF</sequence>
<dbReference type="Proteomes" id="UP000319209">
    <property type="component" value="Chromosome"/>
</dbReference>
<keyword evidence="4" id="KW-1185">Reference proteome</keyword>
<evidence type="ECO:0000313" key="3">
    <source>
        <dbReference type="EMBL" id="QDO95544.1"/>
    </source>
</evidence>
<accession>A0A516GVJ8</accession>
<evidence type="ECO:0000259" key="2">
    <source>
        <dbReference type="Pfam" id="PF18935"/>
    </source>
</evidence>
<dbReference type="InterPro" id="IPR043738">
    <property type="entry name" value="DUF5683"/>
</dbReference>
<name>A0A516GVJ8_9FLAO</name>
<dbReference type="KEGG" id="fop:FNB79_16725"/>
<protein>
    <recommendedName>
        <fullName evidence="2">DUF5683 domain-containing protein</fullName>
    </recommendedName>
</protein>
<dbReference type="RefSeq" id="WP_143382450.1">
    <property type="nucleotide sequence ID" value="NZ_CP041637.1"/>
</dbReference>
<dbReference type="EMBL" id="CP041637">
    <property type="protein sequence ID" value="QDO95544.1"/>
    <property type="molecule type" value="Genomic_DNA"/>
</dbReference>
<feature type="signal peptide" evidence="1">
    <location>
        <begin position="1"/>
        <end position="21"/>
    </location>
</feature>
<evidence type="ECO:0000313" key="4">
    <source>
        <dbReference type="Proteomes" id="UP000319209"/>
    </source>
</evidence>
<evidence type="ECO:0000256" key="1">
    <source>
        <dbReference type="SAM" id="SignalP"/>
    </source>
</evidence>
<organism evidence="3 4">
    <name type="scientific">Formosa sediminum</name>
    <dbReference type="NCBI Taxonomy" id="2594004"/>
    <lineage>
        <taxon>Bacteria</taxon>
        <taxon>Pseudomonadati</taxon>
        <taxon>Bacteroidota</taxon>
        <taxon>Flavobacteriia</taxon>
        <taxon>Flavobacteriales</taxon>
        <taxon>Flavobacteriaceae</taxon>
        <taxon>Formosa</taxon>
    </lineage>
</organism>
<gene>
    <name evidence="3" type="ORF">FNB79_16725</name>
</gene>
<reference evidence="3 4" key="1">
    <citation type="submission" date="2019-07" db="EMBL/GenBank/DDBJ databases">
        <title>Genome sequencing for Formosa sp. PS13.</title>
        <authorList>
            <person name="Park S.-J."/>
        </authorList>
    </citation>
    <scope>NUCLEOTIDE SEQUENCE [LARGE SCALE GENOMIC DNA]</scope>
    <source>
        <strain evidence="3 4">PS13</strain>
    </source>
</reference>
<dbReference type="Pfam" id="PF18935">
    <property type="entry name" value="DUF5683"/>
    <property type="match status" value="1"/>
</dbReference>